<gene>
    <name evidence="2" type="ORF">K6K41_19800</name>
</gene>
<keyword evidence="1" id="KW-0472">Membrane</keyword>
<feature type="transmembrane region" description="Helical" evidence="1">
    <location>
        <begin position="107"/>
        <end position="126"/>
    </location>
</feature>
<accession>A0A9E6UN57</accession>
<name>A0A9E6UN57_9HYPH</name>
<evidence type="ECO:0000313" key="2">
    <source>
        <dbReference type="EMBL" id="QZO02462.1"/>
    </source>
</evidence>
<dbReference type="EMBL" id="CP081869">
    <property type="protein sequence ID" value="QZO02462.1"/>
    <property type="molecule type" value="Genomic_DNA"/>
</dbReference>
<dbReference type="KEGG" id="cmet:K6K41_19800"/>
<dbReference type="Proteomes" id="UP000825701">
    <property type="component" value="Chromosome"/>
</dbReference>
<protein>
    <submittedName>
        <fullName evidence="2">PhnA-like protein</fullName>
    </submittedName>
</protein>
<evidence type="ECO:0000313" key="3">
    <source>
        <dbReference type="Proteomes" id="UP000825701"/>
    </source>
</evidence>
<keyword evidence="3" id="KW-1185">Reference proteome</keyword>
<feature type="transmembrane region" description="Helical" evidence="1">
    <location>
        <begin position="30"/>
        <end position="57"/>
    </location>
</feature>
<dbReference type="AlphaFoldDB" id="A0A9E6UN57"/>
<organism evidence="2 3">
    <name type="scientific">Chenggangzhangella methanolivorans</name>
    <dbReference type="NCBI Taxonomy" id="1437009"/>
    <lineage>
        <taxon>Bacteria</taxon>
        <taxon>Pseudomonadati</taxon>
        <taxon>Pseudomonadota</taxon>
        <taxon>Alphaproteobacteria</taxon>
        <taxon>Hyphomicrobiales</taxon>
        <taxon>Methylopilaceae</taxon>
        <taxon>Chenggangzhangella</taxon>
    </lineage>
</organism>
<sequence>MAGATGQRTYAAGDRADAADRTFARSNISWGAVFAGVVMALTVQFLLNLLGVGIGAAVIDPGTGDNPAASSASIAGGLWYVVAGVIGAFAGGYVSSRLSGRTGRNTGSYHGLVSWAVATMVVLYLLTTSVGALMGGAFNGVTSTIGGVGGAASTAMQAAGPSLATMNPMADLDRSVRENSGSDPQALQSGAVTAMQAVVMGDPAKAEEARGRAAEALSKARNIPVDRARVEIGDYEAKYRQTVAQAKQQATNAAVTATKVVSRGALLGFVALLLGAIAAWFGGAMGAVRRMVPTAATTTTTRPRV</sequence>
<proteinExistence type="predicted"/>
<evidence type="ECO:0000256" key="1">
    <source>
        <dbReference type="SAM" id="Phobius"/>
    </source>
</evidence>
<keyword evidence="1" id="KW-0812">Transmembrane</keyword>
<feature type="transmembrane region" description="Helical" evidence="1">
    <location>
        <begin position="265"/>
        <end position="288"/>
    </location>
</feature>
<keyword evidence="1" id="KW-1133">Transmembrane helix</keyword>
<feature type="transmembrane region" description="Helical" evidence="1">
    <location>
        <begin position="77"/>
        <end position="95"/>
    </location>
</feature>
<reference evidence="2" key="1">
    <citation type="submission" date="2021-08" db="EMBL/GenBank/DDBJ databases">
        <authorList>
            <person name="Zhang H."/>
            <person name="Xu M."/>
            <person name="Yu Z."/>
            <person name="Yang L."/>
            <person name="Cai Y."/>
        </authorList>
    </citation>
    <scope>NUCLEOTIDE SEQUENCE</scope>
    <source>
        <strain evidence="2">CHL1</strain>
    </source>
</reference>